<dbReference type="InterPro" id="IPR023696">
    <property type="entry name" value="Ureohydrolase_dom_sf"/>
</dbReference>
<evidence type="ECO:0000256" key="5">
    <source>
        <dbReference type="RuleBase" id="RU003684"/>
    </source>
</evidence>
<dbReference type="EMBL" id="CP003362">
    <property type="protein sequence ID" value="AGB48457.1"/>
    <property type="molecule type" value="Genomic_DNA"/>
</dbReference>
<dbReference type="HOGENOM" id="CLU_039478_0_2_2"/>
<dbReference type="InterPro" id="IPR020855">
    <property type="entry name" value="Ureohydrolase_Mn_BS"/>
</dbReference>
<keyword evidence="7" id="KW-1185">Reference proteome</keyword>
<accession>L0KSQ9</accession>
<dbReference type="GO" id="GO:0046872">
    <property type="term" value="F:metal ion binding"/>
    <property type="evidence" value="ECO:0007669"/>
    <property type="project" value="UniProtKB-KW"/>
</dbReference>
<dbReference type="RefSeq" id="WP_015323626.1">
    <property type="nucleotide sequence ID" value="NC_019977.1"/>
</dbReference>
<comment type="similarity">
    <text evidence="1">Belongs to the arginase family. Agmatinase subfamily.</text>
</comment>
<evidence type="ECO:0000256" key="2">
    <source>
        <dbReference type="ARBA" id="ARBA00022723"/>
    </source>
</evidence>
<dbReference type="GO" id="GO:0033389">
    <property type="term" value="P:putrescine biosynthetic process from arginine, via agmatine"/>
    <property type="evidence" value="ECO:0007669"/>
    <property type="project" value="TreeGrafter"/>
</dbReference>
<dbReference type="Pfam" id="PF00491">
    <property type="entry name" value="Arginase"/>
    <property type="match status" value="1"/>
</dbReference>
<feature type="binding site" evidence="4">
    <location>
        <position position="132"/>
    </location>
    <ligand>
        <name>Mn(2+)</name>
        <dbReference type="ChEBI" id="CHEBI:29035"/>
        <label>1</label>
    </ligand>
</feature>
<name>L0KSQ9_METHD</name>
<gene>
    <name evidence="6" type="ordered locus">Metho_0170</name>
</gene>
<sequence length="289" mass="32315">MFHDLCMMDSLADYDSARYVLFGVPFDGTSSFRAGSRWAPDAMRKSSPNFETYNAYFDIDFEDLLIHDAGNFEPYSDVERTLEELFFAVEPIVKDGKLPIMMGGEHSLTYPCVKACAKHAGEDIGFVVMDAHFDLREEYSGVKFNHACVSRHVLNDITDRYVTIGVRSGPREEWDFAKDHGICYYTSDTVREKGVKAVLAEALEHLECDKIYLSLDMDALDPSFAPGLGTPEPFGLTDIEVRDIIRVLAPMSIGFDVVEISPEYDGGQTALLGTKLLREFIAAHAAAHR</sequence>
<dbReference type="InterPro" id="IPR005925">
    <property type="entry name" value="Agmatinase-rel"/>
</dbReference>
<keyword evidence="3 5" id="KW-0378">Hydrolase</keyword>
<feature type="binding site" evidence="4">
    <location>
        <position position="106"/>
    </location>
    <ligand>
        <name>Mn(2+)</name>
        <dbReference type="ChEBI" id="CHEBI:29035"/>
        <label>1</label>
    </ligand>
</feature>
<dbReference type="PIRSF" id="PIRSF036979">
    <property type="entry name" value="Arginase"/>
    <property type="match status" value="1"/>
</dbReference>
<feature type="binding site" evidence="4">
    <location>
        <position position="218"/>
    </location>
    <ligand>
        <name>Mn(2+)</name>
        <dbReference type="ChEBI" id="CHEBI:29035"/>
        <label>1</label>
    </ligand>
</feature>
<proteinExistence type="inferred from homology"/>
<feature type="binding site" evidence="4">
    <location>
        <position position="134"/>
    </location>
    <ligand>
        <name>Mn(2+)</name>
        <dbReference type="ChEBI" id="CHEBI:29035"/>
        <label>1</label>
    </ligand>
</feature>
<dbReference type="SUPFAM" id="SSF52768">
    <property type="entry name" value="Arginase/deacetylase"/>
    <property type="match status" value="1"/>
</dbReference>
<protein>
    <submittedName>
        <fullName evidence="6">Agmatinase</fullName>
    </submittedName>
</protein>
<evidence type="ECO:0000256" key="1">
    <source>
        <dbReference type="ARBA" id="ARBA00009227"/>
    </source>
</evidence>
<evidence type="ECO:0000313" key="6">
    <source>
        <dbReference type="EMBL" id="AGB48457.1"/>
    </source>
</evidence>
<dbReference type="PROSITE" id="PS51409">
    <property type="entry name" value="ARGINASE_2"/>
    <property type="match status" value="1"/>
</dbReference>
<reference evidence="7" key="1">
    <citation type="submission" date="2012-02" db="EMBL/GenBank/DDBJ databases">
        <title>Complete sequence of chromosome of Methanomethylovorans hollandica DSM 15978.</title>
        <authorList>
            <person name="Lucas S."/>
            <person name="Copeland A."/>
            <person name="Lapidus A."/>
            <person name="Glavina del Rio T."/>
            <person name="Dalin E."/>
            <person name="Tice H."/>
            <person name="Bruce D."/>
            <person name="Goodwin L."/>
            <person name="Pitluck S."/>
            <person name="Peters L."/>
            <person name="Mikhailova N."/>
            <person name="Held B."/>
            <person name="Kyrpides N."/>
            <person name="Mavromatis K."/>
            <person name="Ivanova N."/>
            <person name="Brettin T."/>
            <person name="Detter J.C."/>
            <person name="Han C."/>
            <person name="Larimer F."/>
            <person name="Land M."/>
            <person name="Hauser L."/>
            <person name="Markowitz V."/>
            <person name="Cheng J.-F."/>
            <person name="Hugenholtz P."/>
            <person name="Woyke T."/>
            <person name="Wu D."/>
            <person name="Spring S."/>
            <person name="Schroeder M."/>
            <person name="Brambilla E."/>
            <person name="Klenk H.-P."/>
            <person name="Eisen J.A."/>
        </authorList>
    </citation>
    <scope>NUCLEOTIDE SEQUENCE [LARGE SCALE GENOMIC DNA]</scope>
    <source>
        <strain evidence="7">DSM 15978 / NBRC 107637 / DMS1</strain>
    </source>
</reference>
<dbReference type="GeneID" id="14408031"/>
<organism evidence="6 7">
    <name type="scientific">Methanomethylovorans hollandica (strain DSM 15978 / NBRC 107637 / DMS1)</name>
    <dbReference type="NCBI Taxonomy" id="867904"/>
    <lineage>
        <taxon>Archaea</taxon>
        <taxon>Methanobacteriati</taxon>
        <taxon>Methanobacteriota</taxon>
        <taxon>Stenosarchaea group</taxon>
        <taxon>Methanomicrobia</taxon>
        <taxon>Methanosarcinales</taxon>
        <taxon>Methanosarcinaceae</taxon>
        <taxon>Methanomethylovorans</taxon>
    </lineage>
</organism>
<dbReference type="Gene3D" id="3.40.800.10">
    <property type="entry name" value="Ureohydrolase domain"/>
    <property type="match status" value="1"/>
</dbReference>
<dbReference type="NCBIfam" id="TIGR01230">
    <property type="entry name" value="agmatinase"/>
    <property type="match status" value="1"/>
</dbReference>
<keyword evidence="4" id="KW-0464">Manganese</keyword>
<evidence type="ECO:0000313" key="7">
    <source>
        <dbReference type="Proteomes" id="UP000010866"/>
    </source>
</evidence>
<dbReference type="AlphaFoldDB" id="L0KSQ9"/>
<comment type="cofactor">
    <cofactor evidence="4">
        <name>Mn(2+)</name>
        <dbReference type="ChEBI" id="CHEBI:29035"/>
    </cofactor>
    <text evidence="4">Binds 2 manganese ions per subunit.</text>
</comment>
<dbReference type="KEGG" id="mhz:Metho_0170"/>
<dbReference type="CDD" id="cd11593">
    <property type="entry name" value="Agmatinase-like_2"/>
    <property type="match status" value="1"/>
</dbReference>
<feature type="binding site" evidence="4">
    <location>
        <position position="130"/>
    </location>
    <ligand>
        <name>Mn(2+)</name>
        <dbReference type="ChEBI" id="CHEBI:29035"/>
        <label>1</label>
    </ligand>
</feature>
<dbReference type="Proteomes" id="UP000010866">
    <property type="component" value="Chromosome"/>
</dbReference>
<dbReference type="PROSITE" id="PS01053">
    <property type="entry name" value="ARGINASE_1"/>
    <property type="match status" value="1"/>
</dbReference>
<dbReference type="PANTHER" id="PTHR11358:SF26">
    <property type="entry name" value="GUANIDINO ACID HYDROLASE, MITOCHONDRIAL"/>
    <property type="match status" value="1"/>
</dbReference>
<evidence type="ECO:0000256" key="4">
    <source>
        <dbReference type="PIRSR" id="PIRSR036979-1"/>
    </source>
</evidence>
<feature type="binding site" evidence="4">
    <location>
        <position position="216"/>
    </location>
    <ligand>
        <name>Mn(2+)</name>
        <dbReference type="ChEBI" id="CHEBI:29035"/>
        <label>1</label>
    </ligand>
</feature>
<keyword evidence="2 4" id="KW-0479">Metal-binding</keyword>
<dbReference type="InterPro" id="IPR006035">
    <property type="entry name" value="Ureohydrolase"/>
</dbReference>
<evidence type="ECO:0000256" key="3">
    <source>
        <dbReference type="ARBA" id="ARBA00022801"/>
    </source>
</evidence>
<dbReference type="STRING" id="867904.Metho_0170"/>
<dbReference type="OrthoDB" id="7186at2157"/>
<dbReference type="PANTHER" id="PTHR11358">
    <property type="entry name" value="ARGINASE/AGMATINASE"/>
    <property type="match status" value="1"/>
</dbReference>
<dbReference type="GO" id="GO:0008783">
    <property type="term" value="F:agmatinase activity"/>
    <property type="evidence" value="ECO:0007669"/>
    <property type="project" value="TreeGrafter"/>
</dbReference>